<dbReference type="EMBL" id="JBHUCP010000009">
    <property type="protein sequence ID" value="MFD1530798.1"/>
    <property type="molecule type" value="Genomic_DNA"/>
</dbReference>
<reference evidence="4" key="1">
    <citation type="journal article" date="2019" name="Int. J. Syst. Evol. Microbiol.">
        <title>The Global Catalogue of Microorganisms (GCM) 10K type strain sequencing project: providing services to taxonomists for standard genome sequencing and annotation.</title>
        <authorList>
            <consortium name="The Broad Institute Genomics Platform"/>
            <consortium name="The Broad Institute Genome Sequencing Center for Infectious Disease"/>
            <person name="Wu L."/>
            <person name="Ma J."/>
        </authorList>
    </citation>
    <scope>NUCLEOTIDE SEQUENCE [LARGE SCALE GENOMIC DNA]</scope>
    <source>
        <strain evidence="4">JCM 12165</strain>
    </source>
</reference>
<protein>
    <submittedName>
        <fullName evidence="3">DUF5819 family protein</fullName>
    </submittedName>
</protein>
<feature type="compositionally biased region" description="Basic and acidic residues" evidence="1">
    <location>
        <begin position="42"/>
        <end position="53"/>
    </location>
</feature>
<evidence type="ECO:0000313" key="3">
    <source>
        <dbReference type="EMBL" id="MFD1530798.1"/>
    </source>
</evidence>
<comment type="caution">
    <text evidence="3">The sequence shown here is derived from an EMBL/GenBank/DDBJ whole genome shotgun (WGS) entry which is preliminary data.</text>
</comment>
<keyword evidence="2" id="KW-0812">Transmembrane</keyword>
<dbReference type="InterPro" id="IPR043857">
    <property type="entry name" value="DUF5819"/>
</dbReference>
<keyword evidence="4" id="KW-1185">Reference proteome</keyword>
<evidence type="ECO:0000256" key="2">
    <source>
        <dbReference type="SAM" id="Phobius"/>
    </source>
</evidence>
<proteinExistence type="predicted"/>
<evidence type="ECO:0000313" key="4">
    <source>
        <dbReference type="Proteomes" id="UP001597145"/>
    </source>
</evidence>
<evidence type="ECO:0000256" key="1">
    <source>
        <dbReference type="SAM" id="MobiDB-lite"/>
    </source>
</evidence>
<dbReference type="Proteomes" id="UP001597145">
    <property type="component" value="Unassembled WGS sequence"/>
</dbReference>
<dbReference type="RefSeq" id="WP_343970603.1">
    <property type="nucleotide sequence ID" value="NZ_BAAAJG010000002.1"/>
</dbReference>
<organism evidence="3 4">
    <name type="scientific">Pseudonocardia aurantiaca</name>
    <dbReference type="NCBI Taxonomy" id="75290"/>
    <lineage>
        <taxon>Bacteria</taxon>
        <taxon>Bacillati</taxon>
        <taxon>Actinomycetota</taxon>
        <taxon>Actinomycetes</taxon>
        <taxon>Pseudonocardiales</taxon>
        <taxon>Pseudonocardiaceae</taxon>
        <taxon>Pseudonocardia</taxon>
    </lineage>
</organism>
<feature type="region of interest" description="Disordered" evidence="1">
    <location>
        <begin position="23"/>
        <end position="59"/>
    </location>
</feature>
<gene>
    <name evidence="3" type="ORF">ACFSCY_15230</name>
</gene>
<feature type="transmembrane region" description="Helical" evidence="2">
    <location>
        <begin position="63"/>
        <end position="88"/>
    </location>
</feature>
<dbReference type="Pfam" id="PF19136">
    <property type="entry name" value="DUF5819"/>
    <property type="match status" value="1"/>
</dbReference>
<keyword evidence="2" id="KW-1133">Transmembrane helix</keyword>
<accession>A0ABW4FJM1</accession>
<sequence length="259" mass="28940">MREALIRNGRLHLLDGIEPMDVRESGRESADDAISNATPTKEAADRASSRTPERSGPPRPLGVVMAAATVLCLAAAFLHVLLVFLYVAPPNTISQRYSSQIYGWVEPLFQQNWKLFAPNPESVNRQILARTMQTAPDGTEQVSDWFDLTAVDASAIEHNLFPSHTAQNMLRVAWSNYLDWHGSDDRSHSQRALMMKEYLRNIAVDRVAAQRHSTFEAIQLQVITRPIAASAAADSAERTARPPIDTRYLPWWKAGAHEN</sequence>
<name>A0ABW4FJM1_9PSEU</name>
<keyword evidence="2" id="KW-0472">Membrane</keyword>